<feature type="domain" description="Methyltransferase" evidence="2">
    <location>
        <begin position="66"/>
        <end position="158"/>
    </location>
</feature>
<dbReference type="RefSeq" id="WP_084607086.1">
    <property type="nucleotide sequence ID" value="NZ_QVFV01000002.1"/>
</dbReference>
<dbReference type="Gene3D" id="3.40.50.150">
    <property type="entry name" value="Vaccinia Virus protein VP39"/>
    <property type="match status" value="1"/>
</dbReference>
<dbReference type="CDD" id="cd02440">
    <property type="entry name" value="AdoMet_MTases"/>
    <property type="match status" value="1"/>
</dbReference>
<reference evidence="3 4" key="1">
    <citation type="submission" date="2018-11" db="EMBL/GenBank/DDBJ databases">
        <title>Whole genome sequencing of an environmental sample.</title>
        <authorList>
            <person name="Sarangi A.N."/>
            <person name="Singh D."/>
            <person name="Tripathy S."/>
        </authorList>
    </citation>
    <scope>NUCLEOTIDE SEQUENCE [LARGE SCALE GENOMIC DNA]</scope>
    <source>
        <strain evidence="3 4">Lakshadweep</strain>
    </source>
</reference>
<protein>
    <submittedName>
        <fullName evidence="3">Class I SAM-dependent methyltransferase</fullName>
    </submittedName>
</protein>
<accession>A0A4Q7EA47</accession>
<comment type="caution">
    <text evidence="3">The sequence shown here is derived from an EMBL/GenBank/DDBJ whole genome shotgun (WGS) entry which is preliminary data.</text>
</comment>
<evidence type="ECO:0000256" key="1">
    <source>
        <dbReference type="ARBA" id="ARBA00022679"/>
    </source>
</evidence>
<dbReference type="OrthoDB" id="9804312at2"/>
<proteinExistence type="predicted"/>
<sequence>MCDFWKRWKPSNLDNPAQTSMEFEHRWSSYYKVVEGRPPRETLMKALELFTAEANSNPDRNRHFAVDLGCGNGRDTAELLRQNWRVLAIDGQAEAIEQLRQRNDLNRTYLEARVQKFEDLTLPPEVDLINASFCLPFCPAEHFSELWEVIVNSLKTGGRFSGQLFGDRDSWAALSNIVTHTRSQVDELLQPFIVEFFEEEEHPGKTALGEDKYWHLYQIVARKQGD</sequence>
<evidence type="ECO:0000259" key="2">
    <source>
        <dbReference type="Pfam" id="PF13649"/>
    </source>
</evidence>
<evidence type="ECO:0000313" key="3">
    <source>
        <dbReference type="EMBL" id="RZM79767.1"/>
    </source>
</evidence>
<dbReference type="SUPFAM" id="SSF53335">
    <property type="entry name" value="S-adenosyl-L-methionine-dependent methyltransferases"/>
    <property type="match status" value="1"/>
</dbReference>
<gene>
    <name evidence="3" type="ORF">DYY88_13840</name>
</gene>
<dbReference type="GO" id="GO:0032259">
    <property type="term" value="P:methylation"/>
    <property type="evidence" value="ECO:0007669"/>
    <property type="project" value="UniProtKB-KW"/>
</dbReference>
<name>A0A4Q7EA47_9CYAN</name>
<keyword evidence="1 3" id="KW-0808">Transferase</keyword>
<dbReference type="PANTHER" id="PTHR43861:SF3">
    <property type="entry name" value="PUTATIVE (AFU_ORTHOLOGUE AFUA_2G14390)-RELATED"/>
    <property type="match status" value="1"/>
</dbReference>
<dbReference type="EMBL" id="QVFV01000002">
    <property type="protein sequence ID" value="RZM79767.1"/>
    <property type="molecule type" value="Genomic_DNA"/>
</dbReference>
<dbReference type="InterPro" id="IPR041698">
    <property type="entry name" value="Methyltransf_25"/>
</dbReference>
<dbReference type="Pfam" id="PF13649">
    <property type="entry name" value="Methyltransf_25"/>
    <property type="match status" value="1"/>
</dbReference>
<dbReference type="AlphaFoldDB" id="A0A4Q7EA47"/>
<dbReference type="InterPro" id="IPR029063">
    <property type="entry name" value="SAM-dependent_MTases_sf"/>
</dbReference>
<keyword evidence="3" id="KW-0489">Methyltransferase</keyword>
<dbReference type="Proteomes" id="UP000292459">
    <property type="component" value="Unassembled WGS sequence"/>
</dbReference>
<dbReference type="PANTHER" id="PTHR43861">
    <property type="entry name" value="TRANS-ACONITATE 2-METHYLTRANSFERASE-RELATED"/>
    <property type="match status" value="1"/>
</dbReference>
<dbReference type="GO" id="GO:0008168">
    <property type="term" value="F:methyltransferase activity"/>
    <property type="evidence" value="ECO:0007669"/>
    <property type="project" value="UniProtKB-KW"/>
</dbReference>
<organism evidence="3 4">
    <name type="scientific">Leptolyngbya iicbica LK</name>
    <dbReference type="NCBI Taxonomy" id="2294035"/>
    <lineage>
        <taxon>Bacteria</taxon>
        <taxon>Bacillati</taxon>
        <taxon>Cyanobacteriota</taxon>
        <taxon>Cyanophyceae</taxon>
        <taxon>Leptolyngbyales</taxon>
        <taxon>Leptolyngbyaceae</taxon>
        <taxon>Leptolyngbya group</taxon>
        <taxon>Leptolyngbya</taxon>
        <taxon>Leptolyngbya iicbica</taxon>
    </lineage>
</organism>
<keyword evidence="4" id="KW-1185">Reference proteome</keyword>
<evidence type="ECO:0000313" key="4">
    <source>
        <dbReference type="Proteomes" id="UP000292459"/>
    </source>
</evidence>